<dbReference type="Pfam" id="PF01613">
    <property type="entry name" value="Flavin_Reduct"/>
    <property type="match status" value="1"/>
</dbReference>
<dbReference type="RefSeq" id="WP_092604387.1">
    <property type="nucleotide sequence ID" value="NZ_FNJR01000017.1"/>
</dbReference>
<sequence length="186" mass="20293">MQRLQSETDLVPIFKEAMASLAASVTLATSLDEDGEPVGFAASTVISVSMDPPLLLVCQDKSARTHPIFSTCSEFAINLLNEEQRDLAVHFSTPGAKRFAETGFIAGRGGVPVHPDALARVHCGRERTIDAGDHTILLGRVREVDTCDGRPLIYQERGFHRIERVPKVTSDRTKSLRRQPGESVVG</sequence>
<dbReference type="GO" id="GO:0010181">
    <property type="term" value="F:FMN binding"/>
    <property type="evidence" value="ECO:0007669"/>
    <property type="project" value="InterPro"/>
</dbReference>
<evidence type="ECO:0000313" key="4">
    <source>
        <dbReference type="EMBL" id="SDP95279.1"/>
    </source>
</evidence>
<dbReference type="STRING" id="405564.SAMN04487905_11744"/>
<dbReference type="Gene3D" id="2.30.110.10">
    <property type="entry name" value="Electron Transport, Fmn-binding Protein, Chain A"/>
    <property type="match status" value="1"/>
</dbReference>
<keyword evidence="1" id="KW-0560">Oxidoreductase</keyword>
<dbReference type="GO" id="GO:0006208">
    <property type="term" value="P:pyrimidine nucleobase catabolic process"/>
    <property type="evidence" value="ECO:0007669"/>
    <property type="project" value="TreeGrafter"/>
</dbReference>
<evidence type="ECO:0000256" key="1">
    <source>
        <dbReference type="ARBA" id="ARBA00023002"/>
    </source>
</evidence>
<dbReference type="Proteomes" id="UP000199497">
    <property type="component" value="Unassembled WGS sequence"/>
</dbReference>
<dbReference type="InterPro" id="IPR012349">
    <property type="entry name" value="Split_barrel_FMN-bd"/>
</dbReference>
<keyword evidence="5" id="KW-1185">Reference proteome</keyword>
<dbReference type="SMART" id="SM00903">
    <property type="entry name" value="Flavin_Reduct"/>
    <property type="match status" value="1"/>
</dbReference>
<feature type="region of interest" description="Disordered" evidence="2">
    <location>
        <begin position="166"/>
        <end position="186"/>
    </location>
</feature>
<dbReference type="EMBL" id="FNJR01000017">
    <property type="protein sequence ID" value="SDP95279.1"/>
    <property type="molecule type" value="Genomic_DNA"/>
</dbReference>
<dbReference type="PANTHER" id="PTHR30466:SF1">
    <property type="entry name" value="FMN REDUCTASE (NADH) RUTF"/>
    <property type="match status" value="1"/>
</dbReference>
<feature type="domain" description="Flavin reductase like" evidence="3">
    <location>
        <begin position="18"/>
        <end position="161"/>
    </location>
</feature>
<dbReference type="OrthoDB" id="3677205at2"/>
<dbReference type="PANTHER" id="PTHR30466">
    <property type="entry name" value="FLAVIN REDUCTASE"/>
    <property type="match status" value="1"/>
</dbReference>
<dbReference type="GO" id="GO:0042602">
    <property type="term" value="F:riboflavin reductase (NADPH) activity"/>
    <property type="evidence" value="ECO:0007669"/>
    <property type="project" value="TreeGrafter"/>
</dbReference>
<reference evidence="5" key="1">
    <citation type="submission" date="2016-10" db="EMBL/GenBank/DDBJ databases">
        <authorList>
            <person name="Varghese N."/>
            <person name="Submissions S."/>
        </authorList>
    </citation>
    <scope>NUCLEOTIDE SEQUENCE [LARGE SCALE GENOMIC DNA]</scope>
    <source>
        <strain evidence="5">DSM 46732</strain>
    </source>
</reference>
<evidence type="ECO:0000259" key="3">
    <source>
        <dbReference type="SMART" id="SM00903"/>
    </source>
</evidence>
<dbReference type="InterPro" id="IPR050268">
    <property type="entry name" value="NADH-dep_flavin_reductase"/>
</dbReference>
<accession>A0A1H0WXG0</accession>
<evidence type="ECO:0000313" key="5">
    <source>
        <dbReference type="Proteomes" id="UP000199497"/>
    </source>
</evidence>
<protein>
    <submittedName>
        <fullName evidence="4">Flavin reductase ActVB</fullName>
    </submittedName>
</protein>
<dbReference type="AlphaFoldDB" id="A0A1H0WXG0"/>
<proteinExistence type="predicted"/>
<dbReference type="SUPFAM" id="SSF50475">
    <property type="entry name" value="FMN-binding split barrel"/>
    <property type="match status" value="1"/>
</dbReference>
<gene>
    <name evidence="4" type="ORF">SAMN04487905_11744</name>
</gene>
<dbReference type="InterPro" id="IPR002563">
    <property type="entry name" value="Flavin_Rdtase-like_dom"/>
</dbReference>
<evidence type="ECO:0000256" key="2">
    <source>
        <dbReference type="SAM" id="MobiDB-lite"/>
    </source>
</evidence>
<name>A0A1H0WXG0_9ACTN</name>
<organism evidence="4 5">
    <name type="scientific">Actinopolyspora xinjiangensis</name>
    <dbReference type="NCBI Taxonomy" id="405564"/>
    <lineage>
        <taxon>Bacteria</taxon>
        <taxon>Bacillati</taxon>
        <taxon>Actinomycetota</taxon>
        <taxon>Actinomycetes</taxon>
        <taxon>Actinopolysporales</taxon>
        <taxon>Actinopolysporaceae</taxon>
        <taxon>Actinopolyspora</taxon>
    </lineage>
</organism>